<dbReference type="SUPFAM" id="SSF53822">
    <property type="entry name" value="Periplasmic binding protein-like I"/>
    <property type="match status" value="1"/>
</dbReference>
<dbReference type="InterPro" id="IPR046335">
    <property type="entry name" value="LacI/GalR-like_sensor"/>
</dbReference>
<protein>
    <submittedName>
        <fullName evidence="5">LacI family gluconate utilization system Gnt-I transcriptional repressor</fullName>
    </submittedName>
</protein>
<dbReference type="CDD" id="cd01575">
    <property type="entry name" value="PBP1_GntR"/>
    <property type="match status" value="1"/>
</dbReference>
<keyword evidence="6" id="KW-1185">Reference proteome</keyword>
<dbReference type="SUPFAM" id="SSF47413">
    <property type="entry name" value="lambda repressor-like DNA-binding domains"/>
    <property type="match status" value="1"/>
</dbReference>
<dbReference type="PANTHER" id="PTHR30146:SF33">
    <property type="entry name" value="TRANSCRIPTIONAL REGULATOR"/>
    <property type="match status" value="1"/>
</dbReference>
<feature type="domain" description="HTH lacI-type" evidence="4">
    <location>
        <begin position="20"/>
        <end position="74"/>
    </location>
</feature>
<reference evidence="5 6" key="1">
    <citation type="submission" date="2023-07" db="EMBL/GenBank/DDBJ databases">
        <title>Sorghum-associated microbial communities from plants grown in Nebraska, USA.</title>
        <authorList>
            <person name="Schachtman D."/>
        </authorList>
    </citation>
    <scope>NUCLEOTIDE SEQUENCE [LARGE SCALE GENOMIC DNA]</scope>
    <source>
        <strain evidence="5 6">BE313</strain>
    </source>
</reference>
<evidence type="ECO:0000256" key="2">
    <source>
        <dbReference type="ARBA" id="ARBA00023125"/>
    </source>
</evidence>
<accession>A0ABU2C2Z5</accession>
<dbReference type="InterPro" id="IPR010982">
    <property type="entry name" value="Lambda_DNA-bd_dom_sf"/>
</dbReference>
<keyword evidence="2" id="KW-0238">DNA-binding</keyword>
<keyword evidence="1" id="KW-0805">Transcription regulation</keyword>
<keyword evidence="3" id="KW-0804">Transcription</keyword>
<dbReference type="InterPro" id="IPR000843">
    <property type="entry name" value="HTH_LacI"/>
</dbReference>
<dbReference type="Proteomes" id="UP001180487">
    <property type="component" value="Unassembled WGS sequence"/>
</dbReference>
<dbReference type="Gene3D" id="3.40.50.2300">
    <property type="match status" value="2"/>
</dbReference>
<dbReference type="SMART" id="SM00354">
    <property type="entry name" value="HTH_LACI"/>
    <property type="match status" value="1"/>
</dbReference>
<name>A0ABU2C2Z5_9BURK</name>
<dbReference type="Pfam" id="PF00356">
    <property type="entry name" value="LacI"/>
    <property type="match status" value="1"/>
</dbReference>
<dbReference type="CDD" id="cd01392">
    <property type="entry name" value="HTH_LacI"/>
    <property type="match status" value="1"/>
</dbReference>
<organism evidence="5 6">
    <name type="scientific">Rhodoferax ferrireducens</name>
    <dbReference type="NCBI Taxonomy" id="192843"/>
    <lineage>
        <taxon>Bacteria</taxon>
        <taxon>Pseudomonadati</taxon>
        <taxon>Pseudomonadota</taxon>
        <taxon>Betaproteobacteria</taxon>
        <taxon>Burkholderiales</taxon>
        <taxon>Comamonadaceae</taxon>
        <taxon>Rhodoferax</taxon>
    </lineage>
</organism>
<evidence type="ECO:0000259" key="4">
    <source>
        <dbReference type="PROSITE" id="PS50932"/>
    </source>
</evidence>
<proteinExistence type="predicted"/>
<dbReference type="RefSeq" id="WP_310370071.1">
    <property type="nucleotide sequence ID" value="NZ_JAVDXT010000001.1"/>
</dbReference>
<dbReference type="PANTHER" id="PTHR30146">
    <property type="entry name" value="LACI-RELATED TRANSCRIPTIONAL REPRESSOR"/>
    <property type="match status" value="1"/>
</dbReference>
<evidence type="ECO:0000313" key="6">
    <source>
        <dbReference type="Proteomes" id="UP001180487"/>
    </source>
</evidence>
<gene>
    <name evidence="5" type="ORF">J2X19_000347</name>
</gene>
<dbReference type="Pfam" id="PF13377">
    <property type="entry name" value="Peripla_BP_3"/>
    <property type="match status" value="1"/>
</dbReference>
<dbReference type="EMBL" id="JAVDXT010000001">
    <property type="protein sequence ID" value="MDR7375689.1"/>
    <property type="molecule type" value="Genomic_DNA"/>
</dbReference>
<comment type="caution">
    <text evidence="5">The sequence shown here is derived from an EMBL/GenBank/DDBJ whole genome shotgun (WGS) entry which is preliminary data.</text>
</comment>
<sequence>MTETPPPIQPPERKRRNASVTVNDVALLAGISAMTVSRAINTPDRLPPATLAKVQAAIAATGYVPNLLAGGLRSNKSRLVAALIPTLVSPVFNETVQALTSALRGYGYQLMLGQSGYAEPLEDELLGAIIGRRPDGIVLTGVVHSAEARRRLLASGIPVVETWDLSPEPIDMLVGFSHSAVAEAVCRHLHAHGRRRLAVIGGDDERAQRRSQAFVATALSLGLAEPWVQEVPAPTTLGSGRSALRDLRAQSTDFDAVFCSSDMLALGVLTEAQVLGIAVPTELAVMGFGDLAFARDLHPALTTVRIDGMQIGIEAARCIVDRVEGRAVPQRTIDIGFTIIERASV</sequence>
<dbReference type="PROSITE" id="PS50932">
    <property type="entry name" value="HTH_LACI_2"/>
    <property type="match status" value="1"/>
</dbReference>
<evidence type="ECO:0000256" key="1">
    <source>
        <dbReference type="ARBA" id="ARBA00023015"/>
    </source>
</evidence>
<evidence type="ECO:0000313" key="5">
    <source>
        <dbReference type="EMBL" id="MDR7375689.1"/>
    </source>
</evidence>
<dbReference type="InterPro" id="IPR028082">
    <property type="entry name" value="Peripla_BP_I"/>
</dbReference>
<dbReference type="Gene3D" id="1.10.260.40">
    <property type="entry name" value="lambda repressor-like DNA-binding domains"/>
    <property type="match status" value="1"/>
</dbReference>
<evidence type="ECO:0000256" key="3">
    <source>
        <dbReference type="ARBA" id="ARBA00023163"/>
    </source>
</evidence>